<protein>
    <submittedName>
        <fullName evidence="1">Uncharacterized protein</fullName>
    </submittedName>
</protein>
<organism evidence="1 2">
    <name type="scientific">Deinococcus aluminii</name>
    <dbReference type="NCBI Taxonomy" id="1656885"/>
    <lineage>
        <taxon>Bacteria</taxon>
        <taxon>Thermotogati</taxon>
        <taxon>Deinococcota</taxon>
        <taxon>Deinococci</taxon>
        <taxon>Deinococcales</taxon>
        <taxon>Deinococcaceae</taxon>
        <taxon>Deinococcus</taxon>
    </lineage>
</organism>
<gene>
    <name evidence="1" type="ORF">Dalu01_00318</name>
</gene>
<evidence type="ECO:0000313" key="2">
    <source>
        <dbReference type="Proteomes" id="UP001404956"/>
    </source>
</evidence>
<reference evidence="1 2" key="1">
    <citation type="submission" date="2024-02" db="EMBL/GenBank/DDBJ databases">
        <title>Deinococcus aluminii NBRC 112889.</title>
        <authorList>
            <person name="Ichikawa N."/>
            <person name="Katano-Makiyama Y."/>
            <person name="Hidaka K."/>
        </authorList>
    </citation>
    <scope>NUCLEOTIDE SEQUENCE [LARGE SCALE GENOMIC DNA]</scope>
    <source>
        <strain evidence="1 2">NBRC 112889</strain>
    </source>
</reference>
<dbReference type="EMBL" id="BAABRV010000001">
    <property type="protein sequence ID" value="GAA5531941.1"/>
    <property type="molecule type" value="Genomic_DNA"/>
</dbReference>
<comment type="caution">
    <text evidence="1">The sequence shown here is derived from an EMBL/GenBank/DDBJ whole genome shotgun (WGS) entry which is preliminary data.</text>
</comment>
<keyword evidence="2" id="KW-1185">Reference proteome</keyword>
<accession>A0ABP9XBS1</accession>
<proteinExistence type="predicted"/>
<sequence>MPGATEFVSFTFGNVTATGFVTPEALARIDAGEAVDVILHDVVAVHGDVGEEVPLGDVACTFIGGEPTPFVPGQGRQE</sequence>
<name>A0ABP9XBS1_9DEIO</name>
<dbReference type="Proteomes" id="UP001404956">
    <property type="component" value="Unassembled WGS sequence"/>
</dbReference>
<evidence type="ECO:0000313" key="1">
    <source>
        <dbReference type="EMBL" id="GAA5531941.1"/>
    </source>
</evidence>
<dbReference type="RefSeq" id="WP_345450582.1">
    <property type="nucleotide sequence ID" value="NZ_BAABRV010000001.1"/>
</dbReference>